<proteinExistence type="predicted"/>
<comment type="caution">
    <text evidence="1">The sequence shown here is derived from an EMBL/GenBank/DDBJ whole genome shotgun (WGS) entry which is preliminary data.</text>
</comment>
<sequence length="143" mass="16705">MKPETITQKELIKFANSEYDFGLNDRKINYYINKKLLPLPIKKKAGQASKVKKAENIFNYRHVVFMLELLKNFDRFGFKSIAGMRVILSGGRFTLIEELELLSDLVKQGKLRKGSWLNINRTAVIFNKKRINNLAKHIVEYLE</sequence>
<protein>
    <submittedName>
        <fullName evidence="1">Uncharacterized protein</fullName>
    </submittedName>
</protein>
<feature type="non-terminal residue" evidence="1">
    <location>
        <position position="143"/>
    </location>
</feature>
<dbReference type="EMBL" id="BARW01008268">
    <property type="protein sequence ID" value="GAI82502.1"/>
    <property type="molecule type" value="Genomic_DNA"/>
</dbReference>
<organism evidence="1">
    <name type="scientific">marine sediment metagenome</name>
    <dbReference type="NCBI Taxonomy" id="412755"/>
    <lineage>
        <taxon>unclassified sequences</taxon>
        <taxon>metagenomes</taxon>
        <taxon>ecological metagenomes</taxon>
    </lineage>
</organism>
<gene>
    <name evidence="1" type="ORF">S12H4_17002</name>
</gene>
<reference evidence="1" key="1">
    <citation type="journal article" date="2014" name="Front. Microbiol.">
        <title>High frequency of phylogenetically diverse reductive dehalogenase-homologous genes in deep subseafloor sedimentary metagenomes.</title>
        <authorList>
            <person name="Kawai M."/>
            <person name="Futagami T."/>
            <person name="Toyoda A."/>
            <person name="Takaki Y."/>
            <person name="Nishi S."/>
            <person name="Hori S."/>
            <person name="Arai W."/>
            <person name="Tsubouchi T."/>
            <person name="Morono Y."/>
            <person name="Uchiyama I."/>
            <person name="Ito T."/>
            <person name="Fujiyama A."/>
            <person name="Inagaki F."/>
            <person name="Takami H."/>
        </authorList>
    </citation>
    <scope>NUCLEOTIDE SEQUENCE</scope>
    <source>
        <strain evidence="1">Expedition CK06-06</strain>
    </source>
</reference>
<evidence type="ECO:0000313" key="1">
    <source>
        <dbReference type="EMBL" id="GAI82502.1"/>
    </source>
</evidence>
<dbReference type="AlphaFoldDB" id="X1RP62"/>
<name>X1RP62_9ZZZZ</name>
<accession>X1RP62</accession>